<dbReference type="EMBL" id="KZ826195">
    <property type="protein sequence ID" value="PYH87659.1"/>
    <property type="molecule type" value="Genomic_DNA"/>
</dbReference>
<name>A0A319CT17_9EURO</name>
<dbReference type="AlphaFoldDB" id="A0A319CT17"/>
<feature type="compositionally biased region" description="Acidic residues" evidence="1">
    <location>
        <begin position="546"/>
        <end position="555"/>
    </location>
</feature>
<organism evidence="2 3">
    <name type="scientific">Aspergillus ellipticus CBS 707.79</name>
    <dbReference type="NCBI Taxonomy" id="1448320"/>
    <lineage>
        <taxon>Eukaryota</taxon>
        <taxon>Fungi</taxon>
        <taxon>Dikarya</taxon>
        <taxon>Ascomycota</taxon>
        <taxon>Pezizomycotina</taxon>
        <taxon>Eurotiomycetes</taxon>
        <taxon>Eurotiomycetidae</taxon>
        <taxon>Eurotiales</taxon>
        <taxon>Aspergillaceae</taxon>
        <taxon>Aspergillus</taxon>
        <taxon>Aspergillus subgen. Circumdati</taxon>
    </lineage>
</organism>
<dbReference type="InterPro" id="IPR011990">
    <property type="entry name" value="TPR-like_helical_dom_sf"/>
</dbReference>
<dbReference type="SUPFAM" id="SSF48452">
    <property type="entry name" value="TPR-like"/>
    <property type="match status" value="1"/>
</dbReference>
<dbReference type="OrthoDB" id="9991317at2759"/>
<proteinExistence type="predicted"/>
<feature type="region of interest" description="Disordered" evidence="1">
    <location>
        <begin position="531"/>
        <end position="601"/>
    </location>
</feature>
<feature type="compositionally biased region" description="Low complexity" evidence="1">
    <location>
        <begin position="584"/>
        <end position="593"/>
    </location>
</feature>
<dbReference type="Gene3D" id="1.25.40.10">
    <property type="entry name" value="Tetratricopeptide repeat domain"/>
    <property type="match status" value="2"/>
</dbReference>
<feature type="compositionally biased region" description="Polar residues" evidence="1">
    <location>
        <begin position="571"/>
        <end position="583"/>
    </location>
</feature>
<evidence type="ECO:0000256" key="1">
    <source>
        <dbReference type="SAM" id="MobiDB-lite"/>
    </source>
</evidence>
<dbReference type="VEuPathDB" id="FungiDB:BO71DRAFT_489398"/>
<keyword evidence="3" id="KW-1185">Reference proteome</keyword>
<protein>
    <recommendedName>
        <fullName evidence="4">Tetratricopeptide repeat domain protein</fullName>
    </recommendedName>
</protein>
<dbReference type="Proteomes" id="UP000247810">
    <property type="component" value="Unassembled WGS sequence"/>
</dbReference>
<feature type="region of interest" description="Disordered" evidence="1">
    <location>
        <begin position="415"/>
        <end position="493"/>
    </location>
</feature>
<gene>
    <name evidence="2" type="ORF">BO71DRAFT_489398</name>
</gene>
<evidence type="ECO:0008006" key="4">
    <source>
        <dbReference type="Google" id="ProtNLM"/>
    </source>
</evidence>
<reference evidence="2 3" key="1">
    <citation type="submission" date="2018-02" db="EMBL/GenBank/DDBJ databases">
        <title>The genomes of Aspergillus section Nigri reveals drivers in fungal speciation.</title>
        <authorList>
            <consortium name="DOE Joint Genome Institute"/>
            <person name="Vesth T.C."/>
            <person name="Nybo J."/>
            <person name="Theobald S."/>
            <person name="Brandl J."/>
            <person name="Frisvad J.C."/>
            <person name="Nielsen K.F."/>
            <person name="Lyhne E.K."/>
            <person name="Kogle M.E."/>
            <person name="Kuo A."/>
            <person name="Riley R."/>
            <person name="Clum A."/>
            <person name="Nolan M."/>
            <person name="Lipzen A."/>
            <person name="Salamov A."/>
            <person name="Henrissat B."/>
            <person name="Wiebenga A."/>
            <person name="De vries R.P."/>
            <person name="Grigoriev I.V."/>
            <person name="Mortensen U.H."/>
            <person name="Andersen M.R."/>
            <person name="Baker S.E."/>
        </authorList>
    </citation>
    <scope>NUCLEOTIDE SEQUENCE [LARGE SCALE GENOMIC DNA]</scope>
    <source>
        <strain evidence="2 3">CBS 707.79</strain>
    </source>
</reference>
<sequence length="660" mass="72922">MMHATLHQNEDPPQGYKPTLASIFAGLGDIHAARYQRTGTRHDLEEAVAATRLAVSISTPDHPITPALVSNLANLLWRCYCKDIDSEDRLHQALFYALEAVNLPQAESHRATVLGTLGTVRASRYDRGGDPQDLEEAIAVMEESIETGNRCSAATRASLFNNLGALLWRRYKLTSRRKDLDESIVCLSDAVTCGPDNTEPVTSLINSGQVLALRYERTGQLDDLSHALARAQDAMQLDPKNPDLAALLDRLDRFLERRRETGGAGKVWKLLDWCIEARVSCDTRAGVWSGWDILVWSCSGGMGFCDCVLWWGFVAAGGRTARVGDIGGSGEFVPKLVAVPLIAIAQVSTLRGAAPELAMQSGSPSRRDSHKKWNLTERDAARSVECKYSGHERDFNTSPHDVKSEHQFEDIRTMYKSRGIDSETVSPQDRRDRPEIDIGLDNSTTKQRYHRQDSHTTSAPTYPDTADQYILDPPLTHRRRRGPSLRADTPSTDFVQQGDTRLKMGTNSGLAMENVSSRRAEVIGHVISQDARYRPRAYSESRIESESDPDTDETTPAEQVIESPALDMYPTHQSLSTSDTKVQSETPPSTSETLSVHSGATESVVPLDANESAEFLDRNTVLVAREEHQSVNIALDSMTEQAYVDLVDQSVQAYLASSNL</sequence>
<evidence type="ECO:0000313" key="2">
    <source>
        <dbReference type="EMBL" id="PYH87659.1"/>
    </source>
</evidence>
<evidence type="ECO:0000313" key="3">
    <source>
        <dbReference type="Proteomes" id="UP000247810"/>
    </source>
</evidence>
<feature type="compositionally biased region" description="Basic and acidic residues" evidence="1">
    <location>
        <begin position="531"/>
        <end position="545"/>
    </location>
</feature>
<dbReference type="STRING" id="1448320.A0A319CT17"/>
<accession>A0A319CT17</accession>